<dbReference type="SUPFAM" id="SSF56219">
    <property type="entry name" value="DNase I-like"/>
    <property type="match status" value="1"/>
</dbReference>
<keyword evidence="2" id="KW-1185">Reference proteome</keyword>
<gene>
    <name evidence="1" type="ORF">MGAL_10B051572</name>
</gene>
<evidence type="ECO:0000313" key="1">
    <source>
        <dbReference type="EMBL" id="VDI16798.1"/>
    </source>
</evidence>
<proteinExistence type="predicted"/>
<reference evidence="1" key="1">
    <citation type="submission" date="2018-11" db="EMBL/GenBank/DDBJ databases">
        <authorList>
            <person name="Alioto T."/>
            <person name="Alioto T."/>
        </authorList>
    </citation>
    <scope>NUCLEOTIDE SEQUENCE</scope>
</reference>
<protein>
    <recommendedName>
        <fullName evidence="3">Endonuclease/exonuclease/phosphatase domain-containing protein</fullName>
    </recommendedName>
</protein>
<dbReference type="InterPro" id="IPR036691">
    <property type="entry name" value="Endo/exonu/phosph_ase_sf"/>
</dbReference>
<organism evidence="1 2">
    <name type="scientific">Mytilus galloprovincialis</name>
    <name type="common">Mediterranean mussel</name>
    <dbReference type="NCBI Taxonomy" id="29158"/>
    <lineage>
        <taxon>Eukaryota</taxon>
        <taxon>Metazoa</taxon>
        <taxon>Spiralia</taxon>
        <taxon>Lophotrochozoa</taxon>
        <taxon>Mollusca</taxon>
        <taxon>Bivalvia</taxon>
        <taxon>Autobranchia</taxon>
        <taxon>Pteriomorphia</taxon>
        <taxon>Mytilida</taxon>
        <taxon>Mytiloidea</taxon>
        <taxon>Mytilidae</taxon>
        <taxon>Mytilinae</taxon>
        <taxon>Mytilus</taxon>
    </lineage>
</organism>
<accession>A0A8B6DBC7</accession>
<dbReference type="AlphaFoldDB" id="A0A8B6DBC7"/>
<evidence type="ECO:0000313" key="2">
    <source>
        <dbReference type="Proteomes" id="UP000596742"/>
    </source>
</evidence>
<dbReference type="Proteomes" id="UP000596742">
    <property type="component" value="Unassembled WGS sequence"/>
</dbReference>
<sequence>MWIKFKSKFCDISIIVAVCYLPPAESSRALDSDMYFQNLLQQVHEYQNLGRIIICGDLNSRVGQNSDYVEGVDIIRPRNVVDFCENHQGDKFINFLCDINFAMLNGRFNDHEFTYIAPAGRSVVDYMCVPYEDIEYVHSFSVLTMSKCINEINYMPEKIPDHSLLLCDLIIGCKYDSNTTNCDINSDDQNKKFKVTNLPNDFMNRDEIVTKVNEVIMNIENSIRITENVQTAYDEFQMLIHGEMENKLPKKSFNNGISKRKKTLYKPYWNADLTNHWNKACEAEKRWLKWQGSNSVKKKYKTEFCDARKNFDRINRKYKRKYAKDEQYKLEQKLESFNKDEFWRSIGKTGIVNERKHACHGQSLMKMET</sequence>
<name>A0A8B6DBC7_MYTGA</name>
<dbReference type="Gene3D" id="3.60.10.10">
    <property type="entry name" value="Endonuclease/exonuclease/phosphatase"/>
    <property type="match status" value="1"/>
</dbReference>
<comment type="caution">
    <text evidence="1">The sequence shown here is derived from an EMBL/GenBank/DDBJ whole genome shotgun (WGS) entry which is preliminary data.</text>
</comment>
<dbReference type="EMBL" id="UYJE01003124">
    <property type="protein sequence ID" value="VDI16798.1"/>
    <property type="molecule type" value="Genomic_DNA"/>
</dbReference>
<evidence type="ECO:0008006" key="3">
    <source>
        <dbReference type="Google" id="ProtNLM"/>
    </source>
</evidence>
<dbReference type="OrthoDB" id="6157991at2759"/>